<keyword evidence="4" id="KW-0411">Iron-sulfur</keyword>
<dbReference type="KEGG" id="ebz:J7S26_04160"/>
<dbReference type="GO" id="GO:0051539">
    <property type="term" value="F:4 iron, 4 sulfur cluster binding"/>
    <property type="evidence" value="ECO:0007669"/>
    <property type="project" value="UniProtKB-KW"/>
</dbReference>
<name>A0A9E6MSF8_9ACTN</name>
<feature type="domain" description="4Fe-4S ferredoxin-type" evidence="5">
    <location>
        <begin position="47"/>
        <end position="81"/>
    </location>
</feature>
<keyword evidence="2" id="KW-0479">Metal-binding</keyword>
<dbReference type="EMBL" id="WPCR01000003">
    <property type="protein sequence ID" value="NHM13739.1"/>
    <property type="molecule type" value="Genomic_DNA"/>
</dbReference>
<feature type="domain" description="4Fe-4S ferredoxin-type" evidence="5">
    <location>
        <begin position="82"/>
        <end position="112"/>
    </location>
</feature>
<dbReference type="InterPro" id="IPR017900">
    <property type="entry name" value="4Fe4S_Fe_S_CS"/>
</dbReference>
<feature type="domain" description="4Fe-4S ferredoxin-type" evidence="5">
    <location>
        <begin position="320"/>
        <end position="349"/>
    </location>
</feature>
<dbReference type="SUPFAM" id="SSF54862">
    <property type="entry name" value="4Fe-4S ferredoxins"/>
    <property type="match status" value="2"/>
</dbReference>
<keyword evidence="1" id="KW-0004">4Fe-4S</keyword>
<evidence type="ECO:0000313" key="9">
    <source>
        <dbReference type="Proteomes" id="UP000671910"/>
    </source>
</evidence>
<proteinExistence type="predicted"/>
<protein>
    <submittedName>
        <fullName evidence="7">4Fe-4S binding protein</fullName>
    </submittedName>
    <submittedName>
        <fullName evidence="6">4Fe-4S dicluster domain-containing protein</fullName>
    </submittedName>
</protein>
<evidence type="ECO:0000313" key="8">
    <source>
        <dbReference type="Proteomes" id="UP000636394"/>
    </source>
</evidence>
<dbReference type="PANTHER" id="PTHR43687">
    <property type="entry name" value="ADENYLYLSULFATE REDUCTASE, BETA SUBUNIT"/>
    <property type="match status" value="1"/>
</dbReference>
<dbReference type="RefSeq" id="WP_166338783.1">
    <property type="nucleotide sequence ID" value="NZ_CP072829.1"/>
</dbReference>
<keyword evidence="3" id="KW-0408">Iron</keyword>
<dbReference type="Proteomes" id="UP000636394">
    <property type="component" value="Unassembled WGS sequence"/>
</dbReference>
<dbReference type="GO" id="GO:0046872">
    <property type="term" value="F:metal ion binding"/>
    <property type="evidence" value="ECO:0007669"/>
    <property type="project" value="UniProtKB-KW"/>
</dbReference>
<evidence type="ECO:0000259" key="5">
    <source>
        <dbReference type="PROSITE" id="PS51379"/>
    </source>
</evidence>
<dbReference type="PANTHER" id="PTHR43687:SF1">
    <property type="entry name" value="FERREDOXIN III"/>
    <property type="match status" value="1"/>
</dbReference>
<evidence type="ECO:0000313" key="6">
    <source>
        <dbReference type="EMBL" id="NHM13739.1"/>
    </source>
</evidence>
<reference evidence="6 8" key="1">
    <citation type="submission" date="2019-11" db="EMBL/GenBank/DDBJ databases">
        <title>Eggerthellaceae novel genus isolated from the rectal contents of marmort.</title>
        <authorList>
            <person name="Zhang G."/>
        </authorList>
    </citation>
    <scope>NUCLEOTIDE SEQUENCE [LARGE SCALE GENOMIC DNA]</scope>
    <source>
        <strain evidence="8">zg-886</strain>
        <strain evidence="6">Zg-886</strain>
    </source>
</reference>
<dbReference type="Pfam" id="PF12838">
    <property type="entry name" value="Fer4_7"/>
    <property type="match status" value="1"/>
</dbReference>
<evidence type="ECO:0000256" key="1">
    <source>
        <dbReference type="ARBA" id="ARBA00022485"/>
    </source>
</evidence>
<evidence type="ECO:0000256" key="2">
    <source>
        <dbReference type="ARBA" id="ARBA00022723"/>
    </source>
</evidence>
<evidence type="ECO:0000256" key="3">
    <source>
        <dbReference type="ARBA" id="ARBA00023004"/>
    </source>
</evidence>
<feature type="domain" description="4Fe-4S ferredoxin-type" evidence="5">
    <location>
        <begin position="351"/>
        <end position="380"/>
    </location>
</feature>
<organism evidence="7 9">
    <name type="scientific">Xiamenia xianingshaonis</name>
    <dbReference type="NCBI Taxonomy" id="2682776"/>
    <lineage>
        <taxon>Bacteria</taxon>
        <taxon>Bacillati</taxon>
        <taxon>Actinomycetota</taxon>
        <taxon>Coriobacteriia</taxon>
        <taxon>Eggerthellales</taxon>
        <taxon>Eggerthellaceae</taxon>
        <taxon>Xiamenia</taxon>
    </lineage>
</organism>
<dbReference type="InterPro" id="IPR017896">
    <property type="entry name" value="4Fe4S_Fe-S-bd"/>
</dbReference>
<dbReference type="PROSITE" id="PS00198">
    <property type="entry name" value="4FE4S_FER_1"/>
    <property type="match status" value="1"/>
</dbReference>
<keyword evidence="8" id="KW-1185">Reference proteome</keyword>
<gene>
    <name evidence="6" type="ORF">GMI68_02940</name>
    <name evidence="7" type="ORF">J7S26_04160</name>
</gene>
<dbReference type="EMBL" id="CP072829">
    <property type="protein sequence ID" value="QTU85107.1"/>
    <property type="molecule type" value="Genomic_DNA"/>
</dbReference>
<reference evidence="7" key="2">
    <citation type="submission" date="2021-04" db="EMBL/GenBank/DDBJ databases">
        <title>Novel species in family Eggerthellaceae.</title>
        <authorList>
            <person name="Zhang G."/>
        </authorList>
    </citation>
    <scope>NUCLEOTIDE SEQUENCE</scope>
    <source>
        <strain evidence="7">Zg-886</strain>
    </source>
</reference>
<dbReference type="AlphaFoldDB" id="A0A9E6MSF8"/>
<dbReference type="InterPro" id="IPR050572">
    <property type="entry name" value="Fe-S_Ferredoxin"/>
</dbReference>
<evidence type="ECO:0000256" key="4">
    <source>
        <dbReference type="ARBA" id="ARBA00023014"/>
    </source>
</evidence>
<sequence>MPDEARLSGAGAFLDAAGAAEAHSGEATEPRRCALPDNPWRSDDPLDAIVVLQDYCIRMKGAACERCALACPHDAISYGAEERPLIDRDRCTRCGICQGICDAFASPRITMADLHSRMRRIAIRGDEVVVASEACLADADEAADNVVVLPSLAMLSPEFWALLLAEGTRVSVAGDLETVAADPRSGSTGDELFNYAVQCAETWTERSVGYLEDVPLRENLLRDAASPAVRGRRELIDDLLAGAVDIASGQRTLRRSNAVQDFRERRERLRARNRITAAEGPKVNRYMPSGRLNQVMWPKRRLLLEAIDCLPAMAERVEVLLSRTDADRCTNCLACVAACPAKARFSDPETGALLLDPRYCIGCELCAPACPTGAVFFESTDATELLAS</sequence>
<dbReference type="PROSITE" id="PS51379">
    <property type="entry name" value="4FE4S_FER_2"/>
    <property type="match status" value="4"/>
</dbReference>
<evidence type="ECO:0000313" key="7">
    <source>
        <dbReference type="EMBL" id="QTU85107.1"/>
    </source>
</evidence>
<dbReference type="Proteomes" id="UP000671910">
    <property type="component" value="Chromosome"/>
</dbReference>
<accession>A0A9E6MSF8</accession>
<dbReference type="Gene3D" id="3.30.70.20">
    <property type="match status" value="3"/>
</dbReference>